<keyword evidence="1" id="KW-0732">Signal</keyword>
<organism evidence="2">
    <name type="scientific">Lotharella oceanica</name>
    <dbReference type="NCBI Taxonomy" id="641309"/>
    <lineage>
        <taxon>Eukaryota</taxon>
        <taxon>Sar</taxon>
        <taxon>Rhizaria</taxon>
        <taxon>Cercozoa</taxon>
        <taxon>Chlorarachniophyceae</taxon>
        <taxon>Lotharella</taxon>
    </lineage>
</organism>
<evidence type="ECO:0000313" key="2">
    <source>
        <dbReference type="EMBL" id="CAD9774859.1"/>
    </source>
</evidence>
<dbReference type="AlphaFoldDB" id="A0A7S2TZU7"/>
<protein>
    <submittedName>
        <fullName evidence="2">Uncharacterized protein</fullName>
    </submittedName>
</protein>
<reference evidence="2" key="1">
    <citation type="submission" date="2021-01" db="EMBL/GenBank/DDBJ databases">
        <authorList>
            <person name="Corre E."/>
            <person name="Pelletier E."/>
            <person name="Niang G."/>
            <person name="Scheremetjew M."/>
            <person name="Finn R."/>
            <person name="Kale V."/>
            <person name="Holt S."/>
            <person name="Cochrane G."/>
            <person name="Meng A."/>
            <person name="Brown T."/>
            <person name="Cohen L."/>
        </authorList>
    </citation>
    <scope>NUCLEOTIDE SEQUENCE</scope>
    <source>
        <strain evidence="2">CCMP622</strain>
    </source>
</reference>
<gene>
    <name evidence="2" type="ORF">LSP00402_LOCUS18854</name>
</gene>
<name>A0A7S2TZU7_9EUKA</name>
<sequence length="258" mass="28610">MRVLLCFSFLAFLAAAAMKEQRISLTDESTDTAVDVAVDGMLAAADEVEDFDEVAVNSPFFNGFIEENPHLSEETLSLMYNQTVGESADGSTPTCLNQCMNTLHVPVGCSYERLPQTACHVSKGTTLWKTQNSRGFSQTFNPRQMGKAICHRSGHNPCYLLARDTAGYVPNYRCWVSKMRGPVSWETSAGFETLRASGTCRTLKKRGWSKGETRIECAWHSVPLSLVTNLRNCCICKCFGSWGANNARHFRIVLKPEA</sequence>
<evidence type="ECO:0000256" key="1">
    <source>
        <dbReference type="SAM" id="SignalP"/>
    </source>
</evidence>
<feature type="signal peptide" evidence="1">
    <location>
        <begin position="1"/>
        <end position="16"/>
    </location>
</feature>
<accession>A0A7S2TZU7</accession>
<dbReference type="EMBL" id="HBHP01030630">
    <property type="protein sequence ID" value="CAD9774859.1"/>
    <property type="molecule type" value="Transcribed_RNA"/>
</dbReference>
<proteinExistence type="predicted"/>
<feature type="chain" id="PRO_5031292410" evidence="1">
    <location>
        <begin position="17"/>
        <end position="258"/>
    </location>
</feature>